<dbReference type="Pfam" id="PF02321">
    <property type="entry name" value="OEP"/>
    <property type="match status" value="2"/>
</dbReference>
<evidence type="ECO:0000256" key="6">
    <source>
        <dbReference type="ARBA" id="ARBA00023136"/>
    </source>
</evidence>
<keyword evidence="4" id="KW-1134">Transmembrane beta strand</keyword>
<protein>
    <submittedName>
        <fullName evidence="9">TolC family protein</fullName>
    </submittedName>
</protein>
<reference evidence="9 10" key="1">
    <citation type="submission" date="2023-11" db="EMBL/GenBank/DDBJ databases">
        <authorList>
            <person name="Bao R."/>
        </authorList>
    </citation>
    <scope>NUCLEOTIDE SEQUENCE [LARGE SCALE GENOMIC DNA]</scope>
    <source>
        <strain evidence="9 10">PJ23</strain>
    </source>
</reference>
<dbReference type="InterPro" id="IPR003423">
    <property type="entry name" value="OMP_efflux"/>
</dbReference>
<evidence type="ECO:0000256" key="4">
    <source>
        <dbReference type="ARBA" id="ARBA00022452"/>
    </source>
</evidence>
<keyword evidence="6" id="KW-0472">Membrane</keyword>
<keyword evidence="5" id="KW-0812">Transmembrane</keyword>
<evidence type="ECO:0000256" key="1">
    <source>
        <dbReference type="ARBA" id="ARBA00004442"/>
    </source>
</evidence>
<sequence>MPRIVRVPAALAAALCLSACASSNPASEGMGLNAAQAEAPAPVVKTAALPEPVVVPVTATRAVSGPAARSSASALGLQAAVDRAVDWHPAVAEAVGRLNQSSAEIAIARAGYRPQISTGMNSRYNSYDRDGWRPRLNVTGSQMLYDFGKVSSEVGAREALENVSRAQLLVAVDTLIRDTAQAVIEVQRSRALRAVAEEQLEGIRAIADLVSQRSGQGASTRSDDIQARARVEAAQSTLLQIEAEVSRWEGILAAFMGATGGTFAVDENVPPWLMSSCTSAGNLDWSRVPAMMEADARREEAVALLKGSRANSLPTVSLEAGAGYDLNENSFSRQSRDQEDFNIGLNVSSKLYEGGAGGARREAASHALIAAEAARENARFQVNRSLAEARGQLSDLSRLQASLASRSAMMAQTRDLYRQQYFELGTRTLLDLLNSEQELHSAMFDTVNTAHDVRRLNTDCLFNSGQTRQAFRMGGKTVRGVALDS</sequence>
<name>A0ABU4RRY8_9HYPH</name>
<dbReference type="Gene3D" id="1.20.1600.10">
    <property type="entry name" value="Outer membrane efflux proteins (OEP)"/>
    <property type="match status" value="1"/>
</dbReference>
<feature type="signal peptide" evidence="8">
    <location>
        <begin position="1"/>
        <end position="21"/>
    </location>
</feature>
<feature type="chain" id="PRO_5047298284" evidence="8">
    <location>
        <begin position="22"/>
        <end position="485"/>
    </location>
</feature>
<organism evidence="9 10">
    <name type="scientific">Terrihabitans rhizophilus</name>
    <dbReference type="NCBI Taxonomy" id="3092662"/>
    <lineage>
        <taxon>Bacteria</taxon>
        <taxon>Pseudomonadati</taxon>
        <taxon>Pseudomonadota</taxon>
        <taxon>Alphaproteobacteria</taxon>
        <taxon>Hyphomicrobiales</taxon>
        <taxon>Terrihabitans</taxon>
    </lineage>
</organism>
<comment type="subcellular location">
    <subcellularLocation>
        <location evidence="1">Cell outer membrane</location>
    </subcellularLocation>
</comment>
<keyword evidence="10" id="KW-1185">Reference proteome</keyword>
<evidence type="ECO:0000256" key="5">
    <source>
        <dbReference type="ARBA" id="ARBA00022692"/>
    </source>
</evidence>
<keyword evidence="8" id="KW-0732">Signal</keyword>
<dbReference type="RefSeq" id="WP_319845041.1">
    <property type="nucleotide sequence ID" value="NZ_JAXAFJ010000008.1"/>
</dbReference>
<keyword evidence="7" id="KW-0998">Cell outer membrane</keyword>
<keyword evidence="3" id="KW-0813">Transport</keyword>
<accession>A0ABU4RRY8</accession>
<dbReference type="Proteomes" id="UP001274321">
    <property type="component" value="Unassembled WGS sequence"/>
</dbReference>
<dbReference type="SUPFAM" id="SSF56954">
    <property type="entry name" value="Outer membrane efflux proteins (OEP)"/>
    <property type="match status" value="1"/>
</dbReference>
<evidence type="ECO:0000313" key="9">
    <source>
        <dbReference type="EMBL" id="MDX6806913.1"/>
    </source>
</evidence>
<dbReference type="EMBL" id="JAXAFJ010000008">
    <property type="protein sequence ID" value="MDX6806913.1"/>
    <property type="molecule type" value="Genomic_DNA"/>
</dbReference>
<evidence type="ECO:0000256" key="3">
    <source>
        <dbReference type="ARBA" id="ARBA00022448"/>
    </source>
</evidence>
<comment type="caution">
    <text evidence="9">The sequence shown here is derived from an EMBL/GenBank/DDBJ whole genome shotgun (WGS) entry which is preliminary data.</text>
</comment>
<evidence type="ECO:0000313" key="10">
    <source>
        <dbReference type="Proteomes" id="UP001274321"/>
    </source>
</evidence>
<comment type="similarity">
    <text evidence="2">Belongs to the outer membrane factor (OMF) (TC 1.B.17) family.</text>
</comment>
<dbReference type="InterPro" id="IPR051906">
    <property type="entry name" value="TolC-like"/>
</dbReference>
<evidence type="ECO:0000256" key="7">
    <source>
        <dbReference type="ARBA" id="ARBA00023237"/>
    </source>
</evidence>
<dbReference type="PANTHER" id="PTHR30026">
    <property type="entry name" value="OUTER MEMBRANE PROTEIN TOLC"/>
    <property type="match status" value="1"/>
</dbReference>
<evidence type="ECO:0000256" key="8">
    <source>
        <dbReference type="SAM" id="SignalP"/>
    </source>
</evidence>
<proteinExistence type="inferred from homology"/>
<evidence type="ECO:0000256" key="2">
    <source>
        <dbReference type="ARBA" id="ARBA00007613"/>
    </source>
</evidence>
<dbReference type="PANTHER" id="PTHR30026:SF22">
    <property type="entry name" value="OUTER MEMBRANE EFFLUX PROTEIN"/>
    <property type="match status" value="1"/>
</dbReference>
<gene>
    <name evidence="9" type="ORF">SCD90_12635</name>
</gene>